<dbReference type="SUPFAM" id="SSF56176">
    <property type="entry name" value="FAD-binding/transporter-associated domain-like"/>
    <property type="match status" value="1"/>
</dbReference>
<feature type="transmembrane region" description="Helical" evidence="10">
    <location>
        <begin position="124"/>
        <end position="146"/>
    </location>
</feature>
<keyword evidence="8 10" id="KW-0472">Membrane</keyword>
<feature type="transmembrane region" description="Helical" evidence="10">
    <location>
        <begin position="6"/>
        <end position="25"/>
    </location>
</feature>
<dbReference type="GO" id="GO:0050660">
    <property type="term" value="F:flavin adenine dinucleotide binding"/>
    <property type="evidence" value="ECO:0007669"/>
    <property type="project" value="InterPro"/>
</dbReference>
<feature type="domain" description="CBS" evidence="11">
    <location>
        <begin position="268"/>
        <end position="332"/>
    </location>
</feature>
<keyword evidence="6 10" id="KW-1133">Transmembrane helix</keyword>
<name>A0A3B0WDL0_9ZZZZ</name>
<evidence type="ECO:0000256" key="9">
    <source>
        <dbReference type="SAM" id="MobiDB-lite"/>
    </source>
</evidence>
<dbReference type="InterPro" id="IPR016169">
    <property type="entry name" value="FAD-bd_PCMH_sub2"/>
</dbReference>
<dbReference type="PANTHER" id="PTHR22777">
    <property type="entry name" value="HEMOLYSIN-RELATED"/>
    <property type="match status" value="1"/>
</dbReference>
<dbReference type="InterPro" id="IPR005170">
    <property type="entry name" value="Transptr-assoc_dom"/>
</dbReference>
<evidence type="ECO:0000256" key="8">
    <source>
        <dbReference type="ARBA" id="ARBA00023136"/>
    </source>
</evidence>
<dbReference type="Gene3D" id="3.30.465.10">
    <property type="match status" value="1"/>
</dbReference>
<keyword evidence="7" id="KW-0129">CBS domain</keyword>
<dbReference type="Pfam" id="PF03471">
    <property type="entry name" value="CorC_HlyC"/>
    <property type="match status" value="1"/>
</dbReference>
<dbReference type="InterPro" id="IPR002550">
    <property type="entry name" value="CNNM"/>
</dbReference>
<dbReference type="InterPro" id="IPR036318">
    <property type="entry name" value="FAD-bd_PCMH-like_sf"/>
</dbReference>
<dbReference type="AlphaFoldDB" id="A0A3B0WDL0"/>
<keyword evidence="4 10" id="KW-0812">Transmembrane</keyword>
<evidence type="ECO:0000259" key="12">
    <source>
        <dbReference type="PROSITE" id="PS51846"/>
    </source>
</evidence>
<evidence type="ECO:0000256" key="10">
    <source>
        <dbReference type="SAM" id="Phobius"/>
    </source>
</evidence>
<accession>A0A3B0WDL0</accession>
<dbReference type="PROSITE" id="PS51371">
    <property type="entry name" value="CBS"/>
    <property type="match status" value="1"/>
</dbReference>
<evidence type="ECO:0000313" key="13">
    <source>
        <dbReference type="EMBL" id="VAW53945.1"/>
    </source>
</evidence>
<feature type="transmembrane region" description="Helical" evidence="10">
    <location>
        <begin position="92"/>
        <end position="112"/>
    </location>
</feature>
<protein>
    <submittedName>
        <fullName evidence="13">Membrane protein YfjD</fullName>
    </submittedName>
</protein>
<dbReference type="SMART" id="SM01091">
    <property type="entry name" value="CorC_HlyC"/>
    <property type="match status" value="1"/>
</dbReference>
<evidence type="ECO:0000256" key="6">
    <source>
        <dbReference type="ARBA" id="ARBA00022989"/>
    </source>
</evidence>
<feature type="compositionally biased region" description="Polar residues" evidence="9">
    <location>
        <begin position="412"/>
        <end position="422"/>
    </location>
</feature>
<evidence type="ECO:0000259" key="11">
    <source>
        <dbReference type="PROSITE" id="PS51371"/>
    </source>
</evidence>
<keyword evidence="3" id="KW-1003">Cell membrane</keyword>
<evidence type="ECO:0000256" key="3">
    <source>
        <dbReference type="ARBA" id="ARBA00022475"/>
    </source>
</evidence>
<dbReference type="PROSITE" id="PS51846">
    <property type="entry name" value="CNNM"/>
    <property type="match status" value="1"/>
</dbReference>
<dbReference type="InterPro" id="IPR044751">
    <property type="entry name" value="Ion_transp-like_CBS"/>
</dbReference>
<comment type="similarity">
    <text evidence="2">Belongs to the UPF0053 family.</text>
</comment>
<dbReference type="InterPro" id="IPR046342">
    <property type="entry name" value="CBS_dom_sf"/>
</dbReference>
<evidence type="ECO:0000256" key="4">
    <source>
        <dbReference type="ARBA" id="ARBA00022692"/>
    </source>
</evidence>
<comment type="subcellular location">
    <subcellularLocation>
        <location evidence="1">Cell membrane</location>
        <topology evidence="1">Multi-pass membrane protein</topology>
    </subcellularLocation>
</comment>
<proteinExistence type="inferred from homology"/>
<dbReference type="Pfam" id="PF01595">
    <property type="entry name" value="CNNM"/>
    <property type="match status" value="1"/>
</dbReference>
<organism evidence="13">
    <name type="scientific">hydrothermal vent metagenome</name>
    <dbReference type="NCBI Taxonomy" id="652676"/>
    <lineage>
        <taxon>unclassified sequences</taxon>
        <taxon>metagenomes</taxon>
        <taxon>ecological metagenomes</taxon>
    </lineage>
</organism>
<evidence type="ECO:0000256" key="2">
    <source>
        <dbReference type="ARBA" id="ARBA00006337"/>
    </source>
</evidence>
<dbReference type="InterPro" id="IPR000644">
    <property type="entry name" value="CBS_dom"/>
</dbReference>
<feature type="region of interest" description="Disordered" evidence="9">
    <location>
        <begin position="412"/>
        <end position="435"/>
    </location>
</feature>
<dbReference type="NCBIfam" id="NF008604">
    <property type="entry name" value="PRK11573.1"/>
    <property type="match status" value="1"/>
</dbReference>
<gene>
    <name evidence="13" type="ORF">MNBD_GAMMA05-1600</name>
</gene>
<evidence type="ECO:0000256" key="7">
    <source>
        <dbReference type="ARBA" id="ARBA00023122"/>
    </source>
</evidence>
<dbReference type="EMBL" id="UOFE01000036">
    <property type="protein sequence ID" value="VAW53945.1"/>
    <property type="molecule type" value="Genomic_DNA"/>
</dbReference>
<sequence length="435" mass="48314">MNDLSTASLFITLGVLILLSGFFSGSETALMTLNRYRVKSLADKGHKGAKRALNLLSRPDRLLGLILLGNNIVNIFAATIATIIALRLYGEIGLAIAPIALAFIILVFAEVTPKTLAALKPERLAFPSAFIYTLIATPLYPFVWLVNIFSNSLLRIIGIHPEKVTKQELSADELRAVVIEAEHFMPQAHSDMLLGILDLEQVSVEDIMIPRNEITGIDLNDEWTDIVHQITHSQRTRVPVFHDSIDDTIGVLHLRKVLNLFSRDELNMKSLKNLIVPAYFIPAGNTLTRQLLNFQANRRRSGLVVDEYGSIQGLVTLEDILEEIVGQFTTDSPTRNLGIHKQADEGYQIDGNTHIREINRALNWTLPADGPKTLNGLILEHMEIIPQNGTSLMIDGYTIEITRTTNNAVQTAKVSRAQSSTKIDQKNNNDSTDIK</sequence>
<feature type="compositionally biased region" description="Basic and acidic residues" evidence="9">
    <location>
        <begin position="423"/>
        <end position="435"/>
    </location>
</feature>
<dbReference type="Gene3D" id="3.10.580.10">
    <property type="entry name" value="CBS-domain"/>
    <property type="match status" value="1"/>
</dbReference>
<dbReference type="Pfam" id="PF00571">
    <property type="entry name" value="CBS"/>
    <property type="match status" value="1"/>
</dbReference>
<dbReference type="PANTHER" id="PTHR22777:SF32">
    <property type="entry name" value="UPF0053 INNER MEMBRANE PROTEIN YFJD"/>
    <property type="match status" value="1"/>
</dbReference>
<reference evidence="13" key="1">
    <citation type="submission" date="2018-06" db="EMBL/GenBank/DDBJ databases">
        <authorList>
            <person name="Zhirakovskaya E."/>
        </authorList>
    </citation>
    <scope>NUCLEOTIDE SEQUENCE</scope>
</reference>
<evidence type="ECO:0000256" key="5">
    <source>
        <dbReference type="ARBA" id="ARBA00022737"/>
    </source>
</evidence>
<feature type="domain" description="CNNM transmembrane" evidence="12">
    <location>
        <begin position="2"/>
        <end position="191"/>
    </location>
</feature>
<evidence type="ECO:0000256" key="1">
    <source>
        <dbReference type="ARBA" id="ARBA00004651"/>
    </source>
</evidence>
<dbReference type="GO" id="GO:0005886">
    <property type="term" value="C:plasma membrane"/>
    <property type="evidence" value="ECO:0007669"/>
    <property type="project" value="UniProtKB-SubCell"/>
</dbReference>
<feature type="transmembrane region" description="Helical" evidence="10">
    <location>
        <begin position="62"/>
        <end position="86"/>
    </location>
</feature>
<dbReference type="SUPFAM" id="SSF54631">
    <property type="entry name" value="CBS-domain pair"/>
    <property type="match status" value="1"/>
</dbReference>
<dbReference type="CDD" id="cd04590">
    <property type="entry name" value="CBS_pair_CorC_HlyC_assoc"/>
    <property type="match status" value="1"/>
</dbReference>
<keyword evidence="5" id="KW-0677">Repeat</keyword>